<dbReference type="Gene3D" id="1.10.1380.10">
    <property type="entry name" value="Neutral endopeptidase , domain2"/>
    <property type="match status" value="1"/>
</dbReference>
<feature type="compositionally biased region" description="Polar residues" evidence="1">
    <location>
        <begin position="154"/>
        <end position="167"/>
    </location>
</feature>
<reference evidence="3" key="1">
    <citation type="journal article" date="2020" name="Cell">
        <title>Large-Scale Comparative Analyses of Tick Genomes Elucidate Their Genetic Diversity and Vector Capacities.</title>
        <authorList>
            <consortium name="Tick Genome and Microbiome Consortium (TIGMIC)"/>
            <person name="Jia N."/>
            <person name="Wang J."/>
            <person name="Shi W."/>
            <person name="Du L."/>
            <person name="Sun Y."/>
            <person name="Zhan W."/>
            <person name="Jiang J.F."/>
            <person name="Wang Q."/>
            <person name="Zhang B."/>
            <person name="Ji P."/>
            <person name="Bell-Sakyi L."/>
            <person name="Cui X.M."/>
            <person name="Yuan T.T."/>
            <person name="Jiang B.G."/>
            <person name="Yang W.F."/>
            <person name="Lam T.T."/>
            <person name="Chang Q.C."/>
            <person name="Ding S.J."/>
            <person name="Wang X.J."/>
            <person name="Zhu J.G."/>
            <person name="Ruan X.D."/>
            <person name="Zhao L."/>
            <person name="Wei J.T."/>
            <person name="Ye R.Z."/>
            <person name="Que T.C."/>
            <person name="Du C.H."/>
            <person name="Zhou Y.H."/>
            <person name="Cheng J.X."/>
            <person name="Dai P.F."/>
            <person name="Guo W.B."/>
            <person name="Han X.H."/>
            <person name="Huang E.J."/>
            <person name="Li L.F."/>
            <person name="Wei W."/>
            <person name="Gao Y.C."/>
            <person name="Liu J.Z."/>
            <person name="Shao H.Z."/>
            <person name="Wang X."/>
            <person name="Wang C.C."/>
            <person name="Yang T.C."/>
            <person name="Huo Q.B."/>
            <person name="Li W."/>
            <person name="Chen H.Y."/>
            <person name="Chen S.E."/>
            <person name="Zhou L.G."/>
            <person name="Ni X.B."/>
            <person name="Tian J.H."/>
            <person name="Sheng Y."/>
            <person name="Liu T."/>
            <person name="Pan Y.S."/>
            <person name="Xia L.Y."/>
            <person name="Li J."/>
            <person name="Zhao F."/>
            <person name="Cao W.C."/>
        </authorList>
    </citation>
    <scope>NUCLEOTIDE SEQUENCE</scope>
    <source>
        <strain evidence="3">Rsan-2018</strain>
    </source>
</reference>
<evidence type="ECO:0000256" key="1">
    <source>
        <dbReference type="SAM" id="MobiDB-lite"/>
    </source>
</evidence>
<feature type="compositionally biased region" description="Polar residues" evidence="1">
    <location>
        <begin position="51"/>
        <end position="72"/>
    </location>
</feature>
<accession>A0A9D4PBL0</accession>
<dbReference type="PANTHER" id="PTHR11733">
    <property type="entry name" value="ZINC METALLOPROTEASE FAMILY M13 NEPRILYSIN-RELATED"/>
    <property type="match status" value="1"/>
</dbReference>
<comment type="caution">
    <text evidence="3">The sequence shown here is derived from an EMBL/GenBank/DDBJ whole genome shotgun (WGS) entry which is preliminary data.</text>
</comment>
<keyword evidence="4" id="KW-1185">Reference proteome</keyword>
<evidence type="ECO:0000256" key="2">
    <source>
        <dbReference type="SAM" id="Phobius"/>
    </source>
</evidence>
<dbReference type="InterPro" id="IPR024079">
    <property type="entry name" value="MetalloPept_cat_dom_sf"/>
</dbReference>
<dbReference type="GO" id="GO:0004222">
    <property type="term" value="F:metalloendopeptidase activity"/>
    <property type="evidence" value="ECO:0007669"/>
    <property type="project" value="InterPro"/>
</dbReference>
<keyword evidence="2" id="KW-0472">Membrane</keyword>
<dbReference type="EMBL" id="JABSTV010001255">
    <property type="protein sequence ID" value="KAH7935247.1"/>
    <property type="molecule type" value="Genomic_DNA"/>
</dbReference>
<dbReference type="Gene3D" id="3.40.390.10">
    <property type="entry name" value="Collagenase (Catalytic Domain)"/>
    <property type="match status" value="2"/>
</dbReference>
<keyword evidence="2" id="KW-1133">Transmembrane helix</keyword>
<sequence>MALNEKPDSLDKEPLQRSDDADVSDVPGNPPSNSSDLRRDLAERDIARLSSALTTEQNSGVAVRQISDQSSKSADRRPSPVVESRASRAEEGSDRRTLHSSGRHDPSSKGFQRPPQRVCKTPLQGPPETSGRLELTGSLQNRPATNWRHPTSKRPATSTSSSESPNGDSVREQISPVQDQSVAAQSPAKEVRVNGPKTGSTGFPSPRGSSSPRGSDKGMPGVGDEGSSRASVASSSSSKRRSSPVPPRHNLSPERSSLSENGSEGSRMSTAGSTSPNRLVTPQLKQQHVFDPPWMKKRQRSDTRLLPFFFRSSPETSALLATSTWSRKSPFHAGELRNGGAQRGEPFGSLRSTSNLASSSTQGFLTEKEVGVKAFVRNQPTAVILLALLTLVVAGVVLLLLGVFGGGPDNRRRGSAAVCRTEPCRQYARRLVASMNPSLNPCEGFTRFVCDGWRRRNRLSVREEAFLSELRRMSYLLRSVPVPHKAQKPIQRAAAFYRSCDAVRHGDADELPKAPRRDIGGATVQSTGDTVKFADHVKLESTYMVPLSGAVYFPTRSDEPESIDLFALMPELSEERWITELDHYGGVSKPLVFRTRKPGYVTAFLDLWRERGERDMHLFYSWCVVQIAARYANRRLLINFYGCEDCADLYHGAFCLSKAYLLAGNQMFQEYFEGLFTERTVKSARRVVSDTLEAFARQIDAGPYRDVNHTAVHGSSANATNVTLRYFDPHFGSGKEKHAAVFNPGDMDNSLVENWQSIVLHLADVRRRWTASEQIEFVESTVLLPGHVLAVLPHALSFPSFDESATRFMNQAGLGHHIASALSEHFLQRFADSSDTSDPVLHSPECANNVSRFGDSTSASRLLGVLTSTLALEVSLGAYRAGGAMNSDEILEGFEGYSTTTMFFLASCYALCGGHDGVHHFTGEECDEPFRNASGFADAFACEPGSRMNPLYKCPG</sequence>
<gene>
    <name evidence="3" type="ORF">HPB52_004946</name>
</gene>
<feature type="compositionally biased region" description="Polar residues" evidence="1">
    <location>
        <begin position="175"/>
        <end position="184"/>
    </location>
</feature>
<proteinExistence type="predicted"/>
<protein>
    <submittedName>
        <fullName evidence="3">Uncharacterized protein</fullName>
    </submittedName>
</protein>
<dbReference type="SUPFAM" id="SSF55486">
    <property type="entry name" value="Metalloproteases ('zincins'), catalytic domain"/>
    <property type="match status" value="1"/>
</dbReference>
<name>A0A9D4PBL0_RHISA</name>
<feature type="region of interest" description="Disordered" evidence="1">
    <location>
        <begin position="331"/>
        <end position="356"/>
    </location>
</feature>
<feature type="compositionally biased region" description="Low complexity" evidence="1">
    <location>
        <begin position="228"/>
        <end position="237"/>
    </location>
</feature>
<dbReference type="InterPro" id="IPR000718">
    <property type="entry name" value="Peptidase_M13"/>
</dbReference>
<feature type="compositionally biased region" description="Basic and acidic residues" evidence="1">
    <location>
        <begin position="85"/>
        <end position="107"/>
    </location>
</feature>
<feature type="transmembrane region" description="Helical" evidence="2">
    <location>
        <begin position="382"/>
        <end position="404"/>
    </location>
</feature>
<feature type="compositionally biased region" description="Low complexity" evidence="1">
    <location>
        <begin position="198"/>
        <end position="213"/>
    </location>
</feature>
<keyword evidence="2" id="KW-0812">Transmembrane</keyword>
<feature type="compositionally biased region" description="Polar residues" evidence="1">
    <location>
        <begin position="253"/>
        <end position="286"/>
    </location>
</feature>
<feature type="region of interest" description="Disordered" evidence="1">
    <location>
        <begin position="1"/>
        <end position="297"/>
    </location>
</feature>
<feature type="compositionally biased region" description="Basic and acidic residues" evidence="1">
    <location>
        <begin position="36"/>
        <end position="47"/>
    </location>
</feature>
<feature type="compositionally biased region" description="Basic and acidic residues" evidence="1">
    <location>
        <begin position="1"/>
        <end position="20"/>
    </location>
</feature>
<dbReference type="VEuPathDB" id="VectorBase:RSAN_027891"/>
<reference evidence="3" key="2">
    <citation type="submission" date="2021-09" db="EMBL/GenBank/DDBJ databases">
        <authorList>
            <person name="Jia N."/>
            <person name="Wang J."/>
            <person name="Shi W."/>
            <person name="Du L."/>
            <person name="Sun Y."/>
            <person name="Zhan W."/>
            <person name="Jiang J."/>
            <person name="Wang Q."/>
            <person name="Zhang B."/>
            <person name="Ji P."/>
            <person name="Sakyi L.B."/>
            <person name="Cui X."/>
            <person name="Yuan T."/>
            <person name="Jiang B."/>
            <person name="Yang W."/>
            <person name="Lam T.T.-Y."/>
            <person name="Chang Q."/>
            <person name="Ding S."/>
            <person name="Wang X."/>
            <person name="Zhu J."/>
            <person name="Ruan X."/>
            <person name="Zhao L."/>
            <person name="Wei J."/>
            <person name="Que T."/>
            <person name="Du C."/>
            <person name="Cheng J."/>
            <person name="Dai P."/>
            <person name="Han X."/>
            <person name="Huang E."/>
            <person name="Gao Y."/>
            <person name="Liu J."/>
            <person name="Shao H."/>
            <person name="Ye R."/>
            <person name="Li L."/>
            <person name="Wei W."/>
            <person name="Wang X."/>
            <person name="Wang C."/>
            <person name="Huo Q."/>
            <person name="Li W."/>
            <person name="Guo W."/>
            <person name="Chen H."/>
            <person name="Chen S."/>
            <person name="Zhou L."/>
            <person name="Zhou L."/>
            <person name="Ni X."/>
            <person name="Tian J."/>
            <person name="Zhou Y."/>
            <person name="Sheng Y."/>
            <person name="Liu T."/>
            <person name="Pan Y."/>
            <person name="Xia L."/>
            <person name="Li J."/>
            <person name="Zhao F."/>
            <person name="Cao W."/>
        </authorList>
    </citation>
    <scope>NUCLEOTIDE SEQUENCE</scope>
    <source>
        <strain evidence="3">Rsan-2018</strain>
        <tissue evidence="3">Larvae</tissue>
    </source>
</reference>
<evidence type="ECO:0000313" key="3">
    <source>
        <dbReference type="EMBL" id="KAH7935247.1"/>
    </source>
</evidence>
<dbReference type="GO" id="GO:0016485">
    <property type="term" value="P:protein processing"/>
    <property type="evidence" value="ECO:0007669"/>
    <property type="project" value="TreeGrafter"/>
</dbReference>
<organism evidence="3 4">
    <name type="scientific">Rhipicephalus sanguineus</name>
    <name type="common">Brown dog tick</name>
    <name type="synonym">Ixodes sanguineus</name>
    <dbReference type="NCBI Taxonomy" id="34632"/>
    <lineage>
        <taxon>Eukaryota</taxon>
        <taxon>Metazoa</taxon>
        <taxon>Ecdysozoa</taxon>
        <taxon>Arthropoda</taxon>
        <taxon>Chelicerata</taxon>
        <taxon>Arachnida</taxon>
        <taxon>Acari</taxon>
        <taxon>Parasitiformes</taxon>
        <taxon>Ixodida</taxon>
        <taxon>Ixodoidea</taxon>
        <taxon>Ixodidae</taxon>
        <taxon>Rhipicephalinae</taxon>
        <taxon>Rhipicephalus</taxon>
        <taxon>Rhipicephalus</taxon>
    </lineage>
</organism>
<evidence type="ECO:0000313" key="4">
    <source>
        <dbReference type="Proteomes" id="UP000821837"/>
    </source>
</evidence>
<dbReference type="PROSITE" id="PS51885">
    <property type="entry name" value="NEPRILYSIN"/>
    <property type="match status" value="1"/>
</dbReference>
<dbReference type="Proteomes" id="UP000821837">
    <property type="component" value="Unassembled WGS sequence"/>
</dbReference>
<dbReference type="InterPro" id="IPR042089">
    <property type="entry name" value="Peptidase_M13_dom_2"/>
</dbReference>
<dbReference type="GO" id="GO:0005886">
    <property type="term" value="C:plasma membrane"/>
    <property type="evidence" value="ECO:0007669"/>
    <property type="project" value="TreeGrafter"/>
</dbReference>
<dbReference type="AlphaFoldDB" id="A0A9D4PBL0"/>
<dbReference type="PANTHER" id="PTHR11733:SF167">
    <property type="entry name" value="FI17812P1-RELATED"/>
    <property type="match status" value="1"/>
</dbReference>
<dbReference type="VEuPathDB" id="VectorBase:RSAN_053100"/>